<comment type="similarity">
    <text evidence="7">Belongs to the binding-protein-dependent transport system permease family.</text>
</comment>
<feature type="transmembrane region" description="Helical" evidence="7">
    <location>
        <begin position="270"/>
        <end position="289"/>
    </location>
</feature>
<dbReference type="EMBL" id="WJJP01000396">
    <property type="protein sequence ID" value="MBD3325339.1"/>
    <property type="molecule type" value="Genomic_DNA"/>
</dbReference>
<dbReference type="Gene3D" id="1.10.3720.10">
    <property type="entry name" value="MetI-like"/>
    <property type="match status" value="1"/>
</dbReference>
<dbReference type="InterPro" id="IPR051393">
    <property type="entry name" value="ABC_transporter_permease"/>
</dbReference>
<proteinExistence type="inferred from homology"/>
<feature type="transmembrane region" description="Helical" evidence="7">
    <location>
        <begin position="21"/>
        <end position="44"/>
    </location>
</feature>
<feature type="domain" description="ABC transmembrane type-1" evidence="8">
    <location>
        <begin position="75"/>
        <end position="288"/>
    </location>
</feature>
<dbReference type="GO" id="GO:0055085">
    <property type="term" value="P:transmembrane transport"/>
    <property type="evidence" value="ECO:0007669"/>
    <property type="project" value="InterPro"/>
</dbReference>
<reference evidence="9" key="1">
    <citation type="submission" date="2019-11" db="EMBL/GenBank/DDBJ databases">
        <title>Microbial mats filling the niche in hypersaline microbial mats.</title>
        <authorList>
            <person name="Wong H.L."/>
            <person name="Macleod F.I."/>
            <person name="White R.A. III"/>
            <person name="Burns B.P."/>
        </authorList>
    </citation>
    <scope>NUCLEOTIDE SEQUENCE</scope>
    <source>
        <strain evidence="9">Rbin_158</strain>
    </source>
</reference>
<feature type="transmembrane region" description="Helical" evidence="7">
    <location>
        <begin position="171"/>
        <end position="189"/>
    </location>
</feature>
<name>A0A9D5JWC1_9BACT</name>
<sequence length="298" mass="33742">MPLMKRQSMLRTIFQFKYSMVYPAVLLLLLVIMVPLGYSLYISFHKYILQFGLGKWIYLENYLDAFTDREFLISTKNTFVLTFSVVSLEFLIALGLALILNRDDIAGKKFYTIVLMIPVMMPPIVVGLIWRLLLHPDLGIVNYLMGFIGLGKLGWYGAPNLAMLTVIGVDVWHETSLIMIILLAGLTSLDRTPYEAALVDGASMLQTFFYITLPMLSPVIMVAVLVRMIAAIKTYDLIYILTRGGPGFRTETMSYYVYKMAFRKMSMGDAAAQSFILLLIILIFSLVLIKAMETKDVT</sequence>
<dbReference type="InterPro" id="IPR000515">
    <property type="entry name" value="MetI-like"/>
</dbReference>
<keyword evidence="5 7" id="KW-1133">Transmembrane helix</keyword>
<evidence type="ECO:0000256" key="4">
    <source>
        <dbReference type="ARBA" id="ARBA00022692"/>
    </source>
</evidence>
<evidence type="ECO:0000259" key="8">
    <source>
        <dbReference type="PROSITE" id="PS50928"/>
    </source>
</evidence>
<evidence type="ECO:0000256" key="1">
    <source>
        <dbReference type="ARBA" id="ARBA00004651"/>
    </source>
</evidence>
<organism evidence="9 10">
    <name type="scientific">candidate division KSB3 bacterium</name>
    <dbReference type="NCBI Taxonomy" id="2044937"/>
    <lineage>
        <taxon>Bacteria</taxon>
        <taxon>candidate division KSB3</taxon>
    </lineage>
</organism>
<gene>
    <name evidence="9" type="ORF">GF339_12185</name>
</gene>
<dbReference type="Proteomes" id="UP000649604">
    <property type="component" value="Unassembled WGS sequence"/>
</dbReference>
<dbReference type="GO" id="GO:0005886">
    <property type="term" value="C:plasma membrane"/>
    <property type="evidence" value="ECO:0007669"/>
    <property type="project" value="UniProtKB-SubCell"/>
</dbReference>
<evidence type="ECO:0000313" key="10">
    <source>
        <dbReference type="Proteomes" id="UP000649604"/>
    </source>
</evidence>
<keyword evidence="4 7" id="KW-0812">Transmembrane</keyword>
<evidence type="ECO:0000256" key="5">
    <source>
        <dbReference type="ARBA" id="ARBA00022989"/>
    </source>
</evidence>
<evidence type="ECO:0000256" key="2">
    <source>
        <dbReference type="ARBA" id="ARBA00022448"/>
    </source>
</evidence>
<dbReference type="PANTHER" id="PTHR30193:SF45">
    <property type="entry name" value="ABC TRANSPORTER PERMEASE PROTEIN"/>
    <property type="match status" value="1"/>
</dbReference>
<keyword evidence="3" id="KW-1003">Cell membrane</keyword>
<feature type="transmembrane region" description="Helical" evidence="7">
    <location>
        <begin position="112"/>
        <end position="134"/>
    </location>
</feature>
<dbReference type="Pfam" id="PF00528">
    <property type="entry name" value="BPD_transp_1"/>
    <property type="match status" value="1"/>
</dbReference>
<comment type="subcellular location">
    <subcellularLocation>
        <location evidence="1 7">Cell membrane</location>
        <topology evidence="1 7">Multi-pass membrane protein</topology>
    </subcellularLocation>
</comment>
<dbReference type="CDD" id="cd06261">
    <property type="entry name" value="TM_PBP2"/>
    <property type="match status" value="1"/>
</dbReference>
<keyword evidence="6 7" id="KW-0472">Membrane</keyword>
<evidence type="ECO:0000256" key="3">
    <source>
        <dbReference type="ARBA" id="ARBA00022475"/>
    </source>
</evidence>
<dbReference type="SUPFAM" id="SSF161098">
    <property type="entry name" value="MetI-like"/>
    <property type="match status" value="1"/>
</dbReference>
<feature type="transmembrane region" description="Helical" evidence="7">
    <location>
        <begin position="140"/>
        <end position="159"/>
    </location>
</feature>
<keyword evidence="2 7" id="KW-0813">Transport</keyword>
<evidence type="ECO:0000313" key="9">
    <source>
        <dbReference type="EMBL" id="MBD3325339.1"/>
    </source>
</evidence>
<dbReference type="PROSITE" id="PS50928">
    <property type="entry name" value="ABC_TM1"/>
    <property type="match status" value="1"/>
</dbReference>
<dbReference type="InterPro" id="IPR035906">
    <property type="entry name" value="MetI-like_sf"/>
</dbReference>
<accession>A0A9D5JWC1</accession>
<evidence type="ECO:0000256" key="6">
    <source>
        <dbReference type="ARBA" id="ARBA00023136"/>
    </source>
</evidence>
<dbReference type="PANTHER" id="PTHR30193">
    <property type="entry name" value="ABC TRANSPORTER PERMEASE PROTEIN"/>
    <property type="match status" value="1"/>
</dbReference>
<comment type="caution">
    <text evidence="9">The sequence shown here is derived from an EMBL/GenBank/DDBJ whole genome shotgun (WGS) entry which is preliminary data.</text>
</comment>
<dbReference type="AlphaFoldDB" id="A0A9D5JWC1"/>
<feature type="transmembrane region" description="Helical" evidence="7">
    <location>
        <begin position="209"/>
        <end position="230"/>
    </location>
</feature>
<evidence type="ECO:0000256" key="7">
    <source>
        <dbReference type="RuleBase" id="RU363032"/>
    </source>
</evidence>
<protein>
    <submittedName>
        <fullName evidence="9">ABC transporter permease subunit</fullName>
    </submittedName>
</protein>
<feature type="transmembrane region" description="Helical" evidence="7">
    <location>
        <begin position="79"/>
        <end position="100"/>
    </location>
</feature>